<evidence type="ECO:0000256" key="6">
    <source>
        <dbReference type="ARBA" id="ARBA00023098"/>
    </source>
</evidence>
<comment type="PTM">
    <text evidence="8">4'-phosphopantetheine is transferred from CoA to a specific serine of apo-ACP by AcpS. This modification is essential for activity because fatty acids are bound in thioester linkage to the sulfhydryl of the prosthetic group.</text>
</comment>
<dbReference type="PANTHER" id="PTHR20863:SF76">
    <property type="entry name" value="CARRIER DOMAIN-CONTAINING PROTEIN"/>
    <property type="match status" value="1"/>
</dbReference>
<keyword evidence="7 8" id="KW-0275">Fatty acid biosynthesis</keyword>
<reference evidence="12 13" key="1">
    <citation type="submission" date="2014-02" db="EMBL/GenBank/DDBJ databases">
        <title>Draft genome sequence of Lysinibacillus sinduriensis JCM 15800.</title>
        <authorList>
            <person name="Zhang F."/>
            <person name="Wang G."/>
            <person name="Zhang L."/>
        </authorList>
    </citation>
    <scope>NUCLEOTIDE SEQUENCE [LARGE SCALE GENOMIC DNA]</scope>
    <source>
        <strain evidence="12 13">JCM 15800</strain>
    </source>
</reference>
<dbReference type="GO" id="GO:0005829">
    <property type="term" value="C:cytosol"/>
    <property type="evidence" value="ECO:0007669"/>
    <property type="project" value="TreeGrafter"/>
</dbReference>
<comment type="PTM">
    <text evidence="10">4'-phosphopantetheine is transferred from CoA to a specific serine of apo-ACP by acpS.</text>
</comment>
<evidence type="ECO:0000256" key="5">
    <source>
        <dbReference type="ARBA" id="ARBA00022832"/>
    </source>
</evidence>
<dbReference type="OrthoDB" id="9804551at2"/>
<sequence length="78" mass="8581">MATVLERVTKVVVDRLGVDESEVKVEASFREDLGADSLDVVELVMELEDEFDMEISDEDAEKIATVGDAISYIEGKVS</sequence>
<keyword evidence="8" id="KW-0963">Cytoplasm</keyword>
<dbReference type="eggNOG" id="COG0236">
    <property type="taxonomic scope" value="Bacteria"/>
</dbReference>
<evidence type="ECO:0000256" key="1">
    <source>
        <dbReference type="ARBA" id="ARBA00003180"/>
    </source>
</evidence>
<keyword evidence="5 8" id="KW-0276">Fatty acid metabolism</keyword>
<dbReference type="HAMAP" id="MF_01217">
    <property type="entry name" value="Acyl_carrier"/>
    <property type="match status" value="1"/>
</dbReference>
<dbReference type="Gene3D" id="1.10.1200.10">
    <property type="entry name" value="ACP-like"/>
    <property type="match status" value="1"/>
</dbReference>
<evidence type="ECO:0000259" key="11">
    <source>
        <dbReference type="PROSITE" id="PS50075"/>
    </source>
</evidence>
<evidence type="ECO:0000313" key="13">
    <source>
        <dbReference type="Proteomes" id="UP000030408"/>
    </source>
</evidence>
<dbReference type="InterPro" id="IPR003231">
    <property type="entry name" value="ACP"/>
</dbReference>
<dbReference type="InterPro" id="IPR036736">
    <property type="entry name" value="ACP-like_sf"/>
</dbReference>
<keyword evidence="13" id="KW-1185">Reference proteome</keyword>
<comment type="caution">
    <text evidence="12">The sequence shown here is derived from an EMBL/GenBank/DDBJ whole genome shotgun (WGS) entry which is preliminary data.</text>
</comment>
<name>A0A0A3HMU4_9BACL</name>
<accession>A0A0A3HMU4</accession>
<keyword evidence="3 8" id="KW-0444">Lipid biosynthesis</keyword>
<evidence type="ECO:0000256" key="10">
    <source>
        <dbReference type="RuleBase" id="RU003545"/>
    </source>
</evidence>
<evidence type="ECO:0000313" key="12">
    <source>
        <dbReference type="EMBL" id="KGR73861.1"/>
    </source>
</evidence>
<dbReference type="PANTHER" id="PTHR20863">
    <property type="entry name" value="ACYL CARRIER PROTEIN"/>
    <property type="match status" value="1"/>
</dbReference>
<dbReference type="UniPathway" id="UPA00094"/>
<dbReference type="PROSITE" id="PS00012">
    <property type="entry name" value="PHOSPHOPANTETHEINE"/>
    <property type="match status" value="1"/>
</dbReference>
<dbReference type="AlphaFoldDB" id="A0A0A3HMU4"/>
<proteinExistence type="inferred from homology"/>
<feature type="modified residue" description="O-(pantetheine 4'-phosphoryl)serine" evidence="8">
    <location>
        <position position="37"/>
    </location>
</feature>
<dbReference type="STRING" id="1384057.CD33_17775"/>
<keyword evidence="6 8" id="KW-0443">Lipid metabolism</keyword>
<dbReference type="InterPro" id="IPR009081">
    <property type="entry name" value="PP-bd_ACP"/>
</dbReference>
<keyword evidence="2 8" id="KW-0596">Phosphopantetheine</keyword>
<evidence type="ECO:0000256" key="4">
    <source>
        <dbReference type="ARBA" id="ARBA00022553"/>
    </source>
</evidence>
<dbReference type="EMBL" id="JPVO01000055">
    <property type="protein sequence ID" value="KGR73861.1"/>
    <property type="molecule type" value="Genomic_DNA"/>
</dbReference>
<keyword evidence="4 8" id="KW-0597">Phosphoprotein</keyword>
<dbReference type="PROSITE" id="PS50075">
    <property type="entry name" value="CARRIER"/>
    <property type="match status" value="1"/>
</dbReference>
<evidence type="ECO:0000256" key="2">
    <source>
        <dbReference type="ARBA" id="ARBA00022450"/>
    </source>
</evidence>
<evidence type="ECO:0000256" key="3">
    <source>
        <dbReference type="ARBA" id="ARBA00022516"/>
    </source>
</evidence>
<evidence type="ECO:0000256" key="8">
    <source>
        <dbReference type="HAMAP-Rule" id="MF_01217"/>
    </source>
</evidence>
<organism evidence="12 13">
    <name type="scientific">Ureibacillus sinduriensis BLB-1 = JCM 15800</name>
    <dbReference type="NCBI Taxonomy" id="1384057"/>
    <lineage>
        <taxon>Bacteria</taxon>
        <taxon>Bacillati</taxon>
        <taxon>Bacillota</taxon>
        <taxon>Bacilli</taxon>
        <taxon>Bacillales</taxon>
        <taxon>Caryophanaceae</taxon>
        <taxon>Ureibacillus</taxon>
    </lineage>
</organism>
<dbReference type="RefSeq" id="WP_036202894.1">
    <property type="nucleotide sequence ID" value="NZ_AVCY01000001.1"/>
</dbReference>
<dbReference type="Pfam" id="PF00550">
    <property type="entry name" value="PP-binding"/>
    <property type="match status" value="1"/>
</dbReference>
<dbReference type="GO" id="GO:0016020">
    <property type="term" value="C:membrane"/>
    <property type="evidence" value="ECO:0007669"/>
    <property type="project" value="GOC"/>
</dbReference>
<dbReference type="Proteomes" id="UP000030408">
    <property type="component" value="Unassembled WGS sequence"/>
</dbReference>
<comment type="similarity">
    <text evidence="8">Belongs to the acyl carrier protein (ACP) family.</text>
</comment>
<dbReference type="NCBIfam" id="NF002149">
    <property type="entry name" value="PRK00982.1-3"/>
    <property type="match status" value="1"/>
</dbReference>
<comment type="pathway">
    <text evidence="8 10">Lipid metabolism; fatty acid biosynthesis.</text>
</comment>
<comment type="function">
    <text evidence="1 8 10">Carrier of the growing fatty acid chain in fatty acid biosynthesis.</text>
</comment>
<dbReference type="GO" id="GO:0000035">
    <property type="term" value="F:acyl binding"/>
    <property type="evidence" value="ECO:0007669"/>
    <property type="project" value="TreeGrafter"/>
</dbReference>
<dbReference type="GO" id="GO:0000036">
    <property type="term" value="F:acyl carrier activity"/>
    <property type="evidence" value="ECO:0007669"/>
    <property type="project" value="UniProtKB-UniRule"/>
</dbReference>
<dbReference type="NCBIfam" id="TIGR00517">
    <property type="entry name" value="acyl_carrier"/>
    <property type="match status" value="1"/>
</dbReference>
<dbReference type="NCBIfam" id="NF002151">
    <property type="entry name" value="PRK00982.1-5"/>
    <property type="match status" value="1"/>
</dbReference>
<dbReference type="NCBIfam" id="NF002150">
    <property type="entry name" value="PRK00982.1-4"/>
    <property type="match status" value="1"/>
</dbReference>
<dbReference type="InterPro" id="IPR006162">
    <property type="entry name" value="Ppantetheine_attach_site"/>
</dbReference>
<dbReference type="NCBIfam" id="NF002148">
    <property type="entry name" value="PRK00982.1-2"/>
    <property type="match status" value="1"/>
</dbReference>
<gene>
    <name evidence="8" type="primary">acpP</name>
    <name evidence="12" type="ORF">CD33_17775</name>
</gene>
<evidence type="ECO:0000256" key="7">
    <source>
        <dbReference type="ARBA" id="ARBA00023160"/>
    </source>
</evidence>
<evidence type="ECO:0000256" key="9">
    <source>
        <dbReference type="NCBIfam" id="TIGR00517"/>
    </source>
</evidence>
<dbReference type="SUPFAM" id="SSF47336">
    <property type="entry name" value="ACP-like"/>
    <property type="match status" value="1"/>
</dbReference>
<dbReference type="GO" id="GO:0009245">
    <property type="term" value="P:lipid A biosynthetic process"/>
    <property type="evidence" value="ECO:0007669"/>
    <property type="project" value="TreeGrafter"/>
</dbReference>
<comment type="subcellular location">
    <subcellularLocation>
        <location evidence="8">Cytoplasm</location>
    </subcellularLocation>
</comment>
<protein>
    <recommendedName>
        <fullName evidence="8 9">Acyl carrier protein</fullName>
        <shortName evidence="8">ACP</shortName>
    </recommendedName>
</protein>
<dbReference type="FunFam" id="1.10.1200.10:FF:000001">
    <property type="entry name" value="Acyl carrier protein"/>
    <property type="match status" value="1"/>
</dbReference>
<feature type="domain" description="Carrier" evidence="11">
    <location>
        <begin position="2"/>
        <end position="77"/>
    </location>
</feature>